<dbReference type="Gene3D" id="3.90.1150.10">
    <property type="entry name" value="Aspartate Aminotransferase, domain 1"/>
    <property type="match status" value="1"/>
</dbReference>
<feature type="domain" description="Aminotransferase class I/classII large" evidence="3">
    <location>
        <begin position="40"/>
        <end position="307"/>
    </location>
</feature>
<dbReference type="InterPro" id="IPR015421">
    <property type="entry name" value="PyrdxlP-dep_Trfase_major"/>
</dbReference>
<comment type="caution">
    <text evidence="4">The sequence shown here is derived from an EMBL/GenBank/DDBJ whole genome shotgun (WGS) entry which is preliminary data.</text>
</comment>
<dbReference type="STRING" id="1157962.A0A250X2A5"/>
<dbReference type="OrthoDB" id="7042322at2759"/>
<dbReference type="AlphaFoldDB" id="A0A250X2A5"/>
<dbReference type="PANTHER" id="PTHR43510">
    <property type="entry name" value="AMINOTRANSFERASE FUNCTION, HYPOTHETICAL (EUROFUNG)"/>
    <property type="match status" value="1"/>
</dbReference>
<dbReference type="SUPFAM" id="SSF53383">
    <property type="entry name" value="PLP-dependent transferases"/>
    <property type="match status" value="1"/>
</dbReference>
<evidence type="ECO:0000259" key="3">
    <source>
        <dbReference type="Pfam" id="PF00155"/>
    </source>
</evidence>
<evidence type="ECO:0000256" key="2">
    <source>
        <dbReference type="ARBA" id="ARBA00022898"/>
    </source>
</evidence>
<comment type="similarity">
    <text evidence="1">Belongs to the class-I pyridoxal-phosphate-dependent aminotransferase family.</text>
</comment>
<dbReference type="InterPro" id="IPR015424">
    <property type="entry name" value="PyrdxlP-dep_Trfase"/>
</dbReference>
<evidence type="ECO:0000256" key="1">
    <source>
        <dbReference type="ARBA" id="ARBA00007441"/>
    </source>
</evidence>
<evidence type="ECO:0000313" key="5">
    <source>
        <dbReference type="Proteomes" id="UP000232323"/>
    </source>
</evidence>
<name>A0A250X2A5_9CHLO</name>
<reference evidence="4 5" key="1">
    <citation type="submission" date="2017-08" db="EMBL/GenBank/DDBJ databases">
        <title>Acidophilic green algal genome provides insights into adaptation to an acidic environment.</title>
        <authorList>
            <person name="Hirooka S."/>
            <person name="Hirose Y."/>
            <person name="Kanesaki Y."/>
            <person name="Higuchi S."/>
            <person name="Fujiwara T."/>
            <person name="Onuma R."/>
            <person name="Era A."/>
            <person name="Ohbayashi R."/>
            <person name="Uzuka A."/>
            <person name="Nozaki H."/>
            <person name="Yoshikawa H."/>
            <person name="Miyagishima S.Y."/>
        </authorList>
    </citation>
    <scope>NUCLEOTIDE SEQUENCE [LARGE SCALE GENOMIC DNA]</scope>
    <source>
        <strain evidence="4 5">NIES-2499</strain>
    </source>
</reference>
<dbReference type="InterPro" id="IPR004839">
    <property type="entry name" value="Aminotransferase_I/II_large"/>
</dbReference>
<sequence>MTSPLPAFKLERFFAQYEFVAPYLLCCSDCQPLSMSEVLELADAEAREMWKDLRLGYTETAGLPALREEISKQYSTISKDDITVLAPEEGVYLAMRAVLRAGDSVVCTFPGYQSLYSIAKSMGCTITHWEPELMPVIRDKGKEAAAKSSCSATSLSFNVDALLQILKASDSSTAPPVKMVIMNFPHNPTGFLPNHEDWSRLVEACKTRGCYLFSDEMYRGLELDASCRLPAACDCYDQAISLCGVSKSLGLPGLRIGWLASKAQVAAEDELVYSAAAMSSNISPATGDHMNSVVTASLQSRVRELKDYTTICSSAPSEVLSLIALRSADKIMHQHVTTIQGNVEHAHKFFSLFPNMFEWQPPVAGSVTFPRLTTGENIDAFCDRVVKGCGVLLLPSSVYDHPHSIERGNFRLGLGRSNARECFDRLREYLEKTKTI</sequence>
<dbReference type="PANTHER" id="PTHR43510:SF1">
    <property type="entry name" value="AMINOTRANSFERASE FUNCTION, HYPOTHETICAL (EUROFUNG)"/>
    <property type="match status" value="1"/>
</dbReference>
<dbReference type="EMBL" id="BEGY01000022">
    <property type="protein sequence ID" value="GAX77069.1"/>
    <property type="molecule type" value="Genomic_DNA"/>
</dbReference>
<keyword evidence="5" id="KW-1185">Reference proteome</keyword>
<organism evidence="4 5">
    <name type="scientific">Chlamydomonas eustigma</name>
    <dbReference type="NCBI Taxonomy" id="1157962"/>
    <lineage>
        <taxon>Eukaryota</taxon>
        <taxon>Viridiplantae</taxon>
        <taxon>Chlorophyta</taxon>
        <taxon>core chlorophytes</taxon>
        <taxon>Chlorophyceae</taxon>
        <taxon>CS clade</taxon>
        <taxon>Chlamydomonadales</taxon>
        <taxon>Chlamydomonadaceae</taxon>
        <taxon>Chlamydomonas</taxon>
    </lineage>
</organism>
<dbReference type="Pfam" id="PF00155">
    <property type="entry name" value="Aminotran_1_2"/>
    <property type="match status" value="1"/>
</dbReference>
<proteinExistence type="inferred from homology"/>
<dbReference type="InterPro" id="IPR015422">
    <property type="entry name" value="PyrdxlP-dep_Trfase_small"/>
</dbReference>
<dbReference type="InterPro" id="IPR004838">
    <property type="entry name" value="NHTrfase_class1_PyrdxlP-BS"/>
</dbReference>
<dbReference type="Proteomes" id="UP000232323">
    <property type="component" value="Unassembled WGS sequence"/>
</dbReference>
<evidence type="ECO:0000313" key="4">
    <source>
        <dbReference type="EMBL" id="GAX77069.1"/>
    </source>
</evidence>
<protein>
    <recommendedName>
        <fullName evidence="3">Aminotransferase class I/classII large domain-containing protein</fullName>
    </recommendedName>
</protein>
<dbReference type="CDD" id="cd00609">
    <property type="entry name" value="AAT_like"/>
    <property type="match status" value="1"/>
</dbReference>
<dbReference type="Gene3D" id="3.40.640.10">
    <property type="entry name" value="Type I PLP-dependent aspartate aminotransferase-like (Major domain)"/>
    <property type="match status" value="1"/>
</dbReference>
<dbReference type="PROSITE" id="PS00105">
    <property type="entry name" value="AA_TRANSFER_CLASS_1"/>
    <property type="match status" value="1"/>
</dbReference>
<dbReference type="GO" id="GO:0030170">
    <property type="term" value="F:pyridoxal phosphate binding"/>
    <property type="evidence" value="ECO:0007669"/>
    <property type="project" value="InterPro"/>
</dbReference>
<accession>A0A250X2A5</accession>
<keyword evidence="2" id="KW-0663">Pyridoxal phosphate</keyword>
<gene>
    <name evidence="4" type="ORF">CEUSTIGMA_g4515.t1</name>
</gene>
<dbReference type="GO" id="GO:0003824">
    <property type="term" value="F:catalytic activity"/>
    <property type="evidence" value="ECO:0007669"/>
    <property type="project" value="InterPro"/>
</dbReference>